<dbReference type="GO" id="GO:0061025">
    <property type="term" value="P:membrane fusion"/>
    <property type="evidence" value="ECO:0007669"/>
    <property type="project" value="TreeGrafter"/>
</dbReference>
<dbReference type="Pfam" id="PF00789">
    <property type="entry name" value="UBX"/>
    <property type="match status" value="1"/>
</dbReference>
<dbReference type="SUPFAM" id="SSF54236">
    <property type="entry name" value="Ubiquitin-like"/>
    <property type="match status" value="1"/>
</dbReference>
<feature type="compositionally biased region" description="Polar residues" evidence="1">
    <location>
        <begin position="43"/>
        <end position="54"/>
    </location>
</feature>
<gene>
    <name evidence="2" type="ORF">CTOB1V02_LOCUS1303</name>
</gene>
<dbReference type="SUPFAM" id="SSF102848">
    <property type="entry name" value="NSFL1 (p97 ATPase) cofactor p47, SEP domain"/>
    <property type="match status" value="1"/>
</dbReference>
<feature type="region of interest" description="Disordered" evidence="1">
    <location>
        <begin position="43"/>
        <end position="133"/>
    </location>
</feature>
<proteinExistence type="predicted"/>
<dbReference type="EMBL" id="OB660182">
    <property type="protein sequence ID" value="CAD7223313.1"/>
    <property type="molecule type" value="Genomic_DNA"/>
</dbReference>
<reference evidence="2" key="1">
    <citation type="submission" date="2020-11" db="EMBL/GenBank/DDBJ databases">
        <authorList>
            <person name="Tran Van P."/>
        </authorList>
    </citation>
    <scope>NUCLEOTIDE SEQUENCE</scope>
</reference>
<dbReference type="InterPro" id="IPR009060">
    <property type="entry name" value="UBA-like_sf"/>
</dbReference>
<dbReference type="Gene3D" id="1.10.8.10">
    <property type="entry name" value="DNA helicase RuvA subunit, C-terminal domain"/>
    <property type="match status" value="1"/>
</dbReference>
<organism evidence="2">
    <name type="scientific">Cyprideis torosa</name>
    <dbReference type="NCBI Taxonomy" id="163714"/>
    <lineage>
        <taxon>Eukaryota</taxon>
        <taxon>Metazoa</taxon>
        <taxon>Ecdysozoa</taxon>
        <taxon>Arthropoda</taxon>
        <taxon>Crustacea</taxon>
        <taxon>Oligostraca</taxon>
        <taxon>Ostracoda</taxon>
        <taxon>Podocopa</taxon>
        <taxon>Podocopida</taxon>
        <taxon>Cytherocopina</taxon>
        <taxon>Cytheroidea</taxon>
        <taxon>Cytherideidae</taxon>
        <taxon>Cyprideis</taxon>
    </lineage>
</organism>
<dbReference type="AlphaFoldDB" id="A0A7R8W577"/>
<dbReference type="GO" id="GO:0043161">
    <property type="term" value="P:proteasome-mediated ubiquitin-dependent protein catabolic process"/>
    <property type="evidence" value="ECO:0007669"/>
    <property type="project" value="TreeGrafter"/>
</dbReference>
<protein>
    <recommendedName>
        <fullName evidence="3">NSFL1 cofactor p47</fullName>
    </recommendedName>
</protein>
<dbReference type="InterPro" id="IPR036241">
    <property type="entry name" value="NSFL1C_SEP_dom_sf"/>
</dbReference>
<dbReference type="Gene3D" id="3.10.20.90">
    <property type="entry name" value="Phosphatidylinositol 3-kinase Catalytic Subunit, Chain A, domain 1"/>
    <property type="match status" value="1"/>
</dbReference>
<dbReference type="Pfam" id="PF14555">
    <property type="entry name" value="UBA_4"/>
    <property type="match status" value="1"/>
</dbReference>
<evidence type="ECO:0000256" key="1">
    <source>
        <dbReference type="SAM" id="MobiDB-lite"/>
    </source>
</evidence>
<dbReference type="PROSITE" id="PS50033">
    <property type="entry name" value="UBX"/>
    <property type="match status" value="1"/>
</dbReference>
<name>A0A7R8W577_9CRUS</name>
<accession>A0A7R8W577</accession>
<dbReference type="GO" id="GO:0043130">
    <property type="term" value="F:ubiquitin binding"/>
    <property type="evidence" value="ECO:0007669"/>
    <property type="project" value="TreeGrafter"/>
</dbReference>
<evidence type="ECO:0008006" key="3">
    <source>
        <dbReference type="Google" id="ProtNLM"/>
    </source>
</evidence>
<dbReference type="GO" id="GO:0031468">
    <property type="term" value="P:nuclear membrane reassembly"/>
    <property type="evidence" value="ECO:0007669"/>
    <property type="project" value="TreeGrafter"/>
</dbReference>
<sequence>MSDNNKTELTSQFQAITGAESDRAKFFLDAANWDVAAAVSSFFDSDQQTGNATRPESSSPMSSGPASPVSIEEVTPAGGASGARSQSLGTGSPGKRGVIRTIPSTVSDSSSEDEGQAFYAGGPSSGQQVLGPKKKKDIVQVMFDEAKKHGAEVVENVSGGTSATAPQVFTGTGYTLGTNEGGSTVVAGAAPKAKPRTVALRLWKDGFTVGEDGPYRRYDDPANREFLVAVRRGEIPQELIREANGGHVHLDMVDHRTEEFSGTASKVPVFTGTGHLLGSPTPVVIGAASFSSPADREATEEVASREVLNLRDGAPVTSIQLRLSDGQKLTVKTNLSHTLQQVRQYLLRVRPEYQTRSFIFMTTFPNRELADESKSIEELKLQNAVITLRLK</sequence>
<dbReference type="InterPro" id="IPR001012">
    <property type="entry name" value="UBX_dom"/>
</dbReference>
<dbReference type="InterPro" id="IPR029071">
    <property type="entry name" value="Ubiquitin-like_domsf"/>
</dbReference>
<dbReference type="PROSITE" id="PS51399">
    <property type="entry name" value="SEP"/>
    <property type="match status" value="1"/>
</dbReference>
<dbReference type="SMART" id="SM00553">
    <property type="entry name" value="SEP"/>
    <property type="match status" value="1"/>
</dbReference>
<dbReference type="GO" id="GO:0000045">
    <property type="term" value="P:autophagosome assembly"/>
    <property type="evidence" value="ECO:0007669"/>
    <property type="project" value="TreeGrafter"/>
</dbReference>
<dbReference type="GO" id="GO:0005829">
    <property type="term" value="C:cytosol"/>
    <property type="evidence" value="ECO:0007669"/>
    <property type="project" value="TreeGrafter"/>
</dbReference>
<dbReference type="SMART" id="SM00166">
    <property type="entry name" value="UBX"/>
    <property type="match status" value="1"/>
</dbReference>
<feature type="compositionally biased region" description="Low complexity" evidence="1">
    <location>
        <begin position="55"/>
        <end position="70"/>
    </location>
</feature>
<dbReference type="OrthoDB" id="25887at2759"/>
<dbReference type="PANTHER" id="PTHR23333:SF20">
    <property type="entry name" value="NSFL1 COFACTOR P47"/>
    <property type="match status" value="1"/>
</dbReference>
<dbReference type="SUPFAM" id="SSF46934">
    <property type="entry name" value="UBA-like"/>
    <property type="match status" value="1"/>
</dbReference>
<dbReference type="Pfam" id="PF08059">
    <property type="entry name" value="SEP"/>
    <property type="match status" value="1"/>
</dbReference>
<dbReference type="PANTHER" id="PTHR23333">
    <property type="entry name" value="UBX DOMAIN CONTAINING PROTEIN"/>
    <property type="match status" value="1"/>
</dbReference>
<evidence type="ECO:0000313" key="2">
    <source>
        <dbReference type="EMBL" id="CAD7223313.1"/>
    </source>
</evidence>
<dbReference type="GO" id="GO:0005634">
    <property type="term" value="C:nucleus"/>
    <property type="evidence" value="ECO:0007669"/>
    <property type="project" value="TreeGrafter"/>
</dbReference>
<dbReference type="InterPro" id="IPR012989">
    <property type="entry name" value="SEP_domain"/>
</dbReference>
<dbReference type="GO" id="GO:0007030">
    <property type="term" value="P:Golgi organization"/>
    <property type="evidence" value="ECO:0007669"/>
    <property type="project" value="TreeGrafter"/>
</dbReference>
<dbReference type="CDD" id="cd14348">
    <property type="entry name" value="UBA_p47"/>
    <property type="match status" value="1"/>
</dbReference>
<dbReference type="Gene3D" id="3.30.420.210">
    <property type="entry name" value="SEP domain"/>
    <property type="match status" value="1"/>
</dbReference>